<evidence type="ECO:0000313" key="3">
    <source>
        <dbReference type="Proteomes" id="UP001151760"/>
    </source>
</evidence>
<proteinExistence type="predicted"/>
<protein>
    <recommendedName>
        <fullName evidence="4">Reverse transcriptase domain-containing protein</fullName>
    </recommendedName>
</protein>
<organism evidence="2 3">
    <name type="scientific">Tanacetum coccineum</name>
    <dbReference type="NCBI Taxonomy" id="301880"/>
    <lineage>
        <taxon>Eukaryota</taxon>
        <taxon>Viridiplantae</taxon>
        <taxon>Streptophyta</taxon>
        <taxon>Embryophyta</taxon>
        <taxon>Tracheophyta</taxon>
        <taxon>Spermatophyta</taxon>
        <taxon>Magnoliopsida</taxon>
        <taxon>eudicotyledons</taxon>
        <taxon>Gunneridae</taxon>
        <taxon>Pentapetalae</taxon>
        <taxon>asterids</taxon>
        <taxon>campanulids</taxon>
        <taxon>Asterales</taxon>
        <taxon>Asteraceae</taxon>
        <taxon>Asteroideae</taxon>
        <taxon>Anthemideae</taxon>
        <taxon>Anthemidinae</taxon>
        <taxon>Tanacetum</taxon>
    </lineage>
</organism>
<feature type="compositionally biased region" description="Low complexity" evidence="1">
    <location>
        <begin position="96"/>
        <end position="110"/>
    </location>
</feature>
<comment type="caution">
    <text evidence="2">The sequence shown here is derived from an EMBL/GenBank/DDBJ whole genome shotgun (WGS) entry which is preliminary data.</text>
</comment>
<gene>
    <name evidence="2" type="ORF">Tco_0974302</name>
</gene>
<name>A0ABQ5EB68_9ASTR</name>
<reference evidence="2" key="1">
    <citation type="journal article" date="2022" name="Int. J. Mol. Sci.">
        <title>Draft Genome of Tanacetum Coccineum: Genomic Comparison of Closely Related Tanacetum-Family Plants.</title>
        <authorList>
            <person name="Yamashiro T."/>
            <person name="Shiraishi A."/>
            <person name="Nakayama K."/>
            <person name="Satake H."/>
        </authorList>
    </citation>
    <scope>NUCLEOTIDE SEQUENCE</scope>
</reference>
<evidence type="ECO:0000256" key="1">
    <source>
        <dbReference type="SAM" id="MobiDB-lite"/>
    </source>
</evidence>
<feature type="compositionally biased region" description="Pro residues" evidence="1">
    <location>
        <begin position="177"/>
        <end position="186"/>
    </location>
</feature>
<accession>A0ABQ5EB68</accession>
<sequence length="221" mass="24957">MITAAMTQIAIISVQAEETITIEITINLMINPTLKTIKPFYKTQQSANSFVKDTFIDLKTKLETITKNHQALIQNLKAKFNRFADKQSARPSGSLPSNTKPNPKGSSSKPYKPPQARNDQVNVIFMRSGKSYDPPINPNDQQNNSETPIIFDSDDEDEEPTPQPKPKDPKPVKENPIPKPYKPKIPYPQRLRKEKMEAQYGKFLDMIRAVRINVPLVGVLA</sequence>
<reference evidence="2" key="2">
    <citation type="submission" date="2022-01" db="EMBL/GenBank/DDBJ databases">
        <authorList>
            <person name="Yamashiro T."/>
            <person name="Shiraishi A."/>
            <person name="Satake H."/>
            <person name="Nakayama K."/>
        </authorList>
    </citation>
    <scope>NUCLEOTIDE SEQUENCE</scope>
</reference>
<dbReference type="EMBL" id="BQNB010016129">
    <property type="protein sequence ID" value="GJT48145.1"/>
    <property type="molecule type" value="Genomic_DNA"/>
</dbReference>
<evidence type="ECO:0000313" key="2">
    <source>
        <dbReference type="EMBL" id="GJT48145.1"/>
    </source>
</evidence>
<dbReference type="Proteomes" id="UP001151760">
    <property type="component" value="Unassembled WGS sequence"/>
</dbReference>
<feature type="region of interest" description="Disordered" evidence="1">
    <location>
        <begin position="85"/>
        <end position="192"/>
    </location>
</feature>
<keyword evidence="3" id="KW-1185">Reference proteome</keyword>
<evidence type="ECO:0008006" key="4">
    <source>
        <dbReference type="Google" id="ProtNLM"/>
    </source>
</evidence>